<comment type="caution">
    <text evidence="2">The sequence shown here is derived from an EMBL/GenBank/DDBJ whole genome shotgun (WGS) entry which is preliminary data.</text>
</comment>
<accession>A0A4Z2H118</accession>
<gene>
    <name evidence="2" type="ORF">EYF80_030217</name>
</gene>
<name>A0A4Z2H118_9TELE</name>
<evidence type="ECO:0000256" key="1">
    <source>
        <dbReference type="SAM" id="MobiDB-lite"/>
    </source>
</evidence>
<dbReference type="AlphaFoldDB" id="A0A4Z2H118"/>
<sequence>MFSRDEESISISVSAPEEILRIFTASVDVHRRGAGSKSRTDNKAERQPFGSGAECPRYFGSTFFQMDAEAPLSRSHFSRMLNKYILGLQSTLIDMNMLFACSGKGNSSTFPWRNDGYDPVVISSCLCYAAIG</sequence>
<evidence type="ECO:0000313" key="3">
    <source>
        <dbReference type="Proteomes" id="UP000314294"/>
    </source>
</evidence>
<feature type="region of interest" description="Disordered" evidence="1">
    <location>
        <begin position="30"/>
        <end position="52"/>
    </location>
</feature>
<reference evidence="2 3" key="1">
    <citation type="submission" date="2019-03" db="EMBL/GenBank/DDBJ databases">
        <title>First draft genome of Liparis tanakae, snailfish: a comprehensive survey of snailfish specific genes.</title>
        <authorList>
            <person name="Kim W."/>
            <person name="Song I."/>
            <person name="Jeong J.-H."/>
            <person name="Kim D."/>
            <person name="Kim S."/>
            <person name="Ryu S."/>
            <person name="Song J.Y."/>
            <person name="Lee S.K."/>
        </authorList>
    </citation>
    <scope>NUCLEOTIDE SEQUENCE [LARGE SCALE GENOMIC DNA]</scope>
    <source>
        <tissue evidence="2">Muscle</tissue>
    </source>
</reference>
<protein>
    <submittedName>
        <fullName evidence="2">Uncharacterized protein</fullName>
    </submittedName>
</protein>
<organism evidence="2 3">
    <name type="scientific">Liparis tanakae</name>
    <name type="common">Tanaka's snailfish</name>
    <dbReference type="NCBI Taxonomy" id="230148"/>
    <lineage>
        <taxon>Eukaryota</taxon>
        <taxon>Metazoa</taxon>
        <taxon>Chordata</taxon>
        <taxon>Craniata</taxon>
        <taxon>Vertebrata</taxon>
        <taxon>Euteleostomi</taxon>
        <taxon>Actinopterygii</taxon>
        <taxon>Neopterygii</taxon>
        <taxon>Teleostei</taxon>
        <taxon>Neoteleostei</taxon>
        <taxon>Acanthomorphata</taxon>
        <taxon>Eupercaria</taxon>
        <taxon>Perciformes</taxon>
        <taxon>Cottioidei</taxon>
        <taxon>Cottales</taxon>
        <taxon>Liparidae</taxon>
        <taxon>Liparis</taxon>
    </lineage>
</organism>
<evidence type="ECO:0000313" key="2">
    <source>
        <dbReference type="EMBL" id="TNN59567.1"/>
    </source>
</evidence>
<dbReference type="Proteomes" id="UP000314294">
    <property type="component" value="Unassembled WGS sequence"/>
</dbReference>
<keyword evidence="3" id="KW-1185">Reference proteome</keyword>
<dbReference type="EMBL" id="SRLO01000353">
    <property type="protein sequence ID" value="TNN59567.1"/>
    <property type="molecule type" value="Genomic_DNA"/>
</dbReference>
<proteinExistence type="predicted"/>